<dbReference type="InterPro" id="IPR016181">
    <property type="entry name" value="Acyl_CoA_acyltransferase"/>
</dbReference>
<dbReference type="PANTHER" id="PTHR43877:SF2">
    <property type="entry name" value="AMINOALKYLPHOSPHONATE N-ACETYLTRANSFERASE-RELATED"/>
    <property type="match status" value="1"/>
</dbReference>
<evidence type="ECO:0000256" key="1">
    <source>
        <dbReference type="ARBA" id="ARBA00022679"/>
    </source>
</evidence>
<dbReference type="InterPro" id="IPR000182">
    <property type="entry name" value="GNAT_dom"/>
</dbReference>
<protein>
    <submittedName>
        <fullName evidence="4">Acetyltransferase YpeA</fullName>
        <ecNumber evidence="4">2.3.1.-</ecNumber>
    </submittedName>
</protein>
<organism evidence="4 5">
    <name type="scientific">Variibacter gotjawalensis</name>
    <dbReference type="NCBI Taxonomy" id="1333996"/>
    <lineage>
        <taxon>Bacteria</taxon>
        <taxon>Pseudomonadati</taxon>
        <taxon>Pseudomonadota</taxon>
        <taxon>Alphaproteobacteria</taxon>
        <taxon>Hyphomicrobiales</taxon>
        <taxon>Nitrobacteraceae</taxon>
        <taxon>Variibacter</taxon>
    </lineage>
</organism>
<dbReference type="NCBIfam" id="NF002959">
    <property type="entry name" value="PRK03624.1"/>
    <property type="match status" value="1"/>
</dbReference>
<dbReference type="OrthoDB" id="1821130at2"/>
<dbReference type="EMBL" id="AP014946">
    <property type="protein sequence ID" value="BAT58367.1"/>
    <property type="molecule type" value="Genomic_DNA"/>
</dbReference>
<gene>
    <name evidence="4" type="primary">ypeA</name>
    <name evidence="4" type="ORF">GJW-30_1_00891</name>
</gene>
<keyword evidence="2 4" id="KW-0012">Acyltransferase</keyword>
<proteinExistence type="predicted"/>
<dbReference type="AlphaFoldDB" id="A0A0S3PR01"/>
<dbReference type="Pfam" id="PF00583">
    <property type="entry name" value="Acetyltransf_1"/>
    <property type="match status" value="1"/>
</dbReference>
<dbReference type="SUPFAM" id="SSF55729">
    <property type="entry name" value="Acyl-CoA N-acyltransferases (Nat)"/>
    <property type="match status" value="1"/>
</dbReference>
<sequence length="145" mass="16173">MSTLAIAPITDADVEPVVALWDRCGLIRPWNNPRADIALARRGQDSTILIGRDGGKIVASAMVGHDGHRGWFYYVSVDPARQKSGFGRAIMQAGEAWLRERGVVKAQLLVRPENTQVQKFYESIGYGEQPIVMMTHWLDGRDRPV</sequence>
<dbReference type="PANTHER" id="PTHR43877">
    <property type="entry name" value="AMINOALKYLPHOSPHONATE N-ACETYLTRANSFERASE-RELATED-RELATED"/>
    <property type="match status" value="1"/>
</dbReference>
<dbReference type="Proteomes" id="UP000236884">
    <property type="component" value="Chromosome"/>
</dbReference>
<dbReference type="GO" id="GO:0016747">
    <property type="term" value="F:acyltransferase activity, transferring groups other than amino-acyl groups"/>
    <property type="evidence" value="ECO:0007669"/>
    <property type="project" value="InterPro"/>
</dbReference>
<dbReference type="EC" id="2.3.1.-" evidence="4"/>
<reference evidence="4 5" key="1">
    <citation type="submission" date="2015-08" db="EMBL/GenBank/DDBJ databases">
        <title>Investigation of the bacterial diversity of lava forest soil.</title>
        <authorList>
            <person name="Lee J.S."/>
        </authorList>
    </citation>
    <scope>NUCLEOTIDE SEQUENCE [LARGE SCALE GENOMIC DNA]</scope>
    <source>
        <strain evidence="4 5">GJW-30</strain>
    </source>
</reference>
<evidence type="ECO:0000256" key="2">
    <source>
        <dbReference type="ARBA" id="ARBA00023315"/>
    </source>
</evidence>
<keyword evidence="5" id="KW-1185">Reference proteome</keyword>
<dbReference type="KEGG" id="vgo:GJW-30_1_00891"/>
<name>A0A0S3PR01_9BRAD</name>
<dbReference type="CDD" id="cd04301">
    <property type="entry name" value="NAT_SF"/>
    <property type="match status" value="1"/>
</dbReference>
<keyword evidence="1 4" id="KW-0808">Transferase</keyword>
<dbReference type="PROSITE" id="PS51186">
    <property type="entry name" value="GNAT"/>
    <property type="match status" value="1"/>
</dbReference>
<evidence type="ECO:0000259" key="3">
    <source>
        <dbReference type="PROSITE" id="PS51186"/>
    </source>
</evidence>
<dbReference type="Gene3D" id="3.40.630.30">
    <property type="match status" value="1"/>
</dbReference>
<feature type="domain" description="N-acetyltransferase" evidence="3">
    <location>
        <begin position="4"/>
        <end position="145"/>
    </location>
</feature>
<evidence type="ECO:0000313" key="5">
    <source>
        <dbReference type="Proteomes" id="UP000236884"/>
    </source>
</evidence>
<dbReference type="RefSeq" id="WP_096352164.1">
    <property type="nucleotide sequence ID" value="NZ_AP014946.1"/>
</dbReference>
<dbReference type="InterPro" id="IPR050832">
    <property type="entry name" value="Bact_Acetyltransf"/>
</dbReference>
<evidence type="ECO:0000313" key="4">
    <source>
        <dbReference type="EMBL" id="BAT58367.1"/>
    </source>
</evidence>
<accession>A0A0S3PR01</accession>